<dbReference type="FunFam" id="1.25.40.10:FF:000934">
    <property type="entry name" value="Pentatricopeptide repeat-containing protein"/>
    <property type="match status" value="1"/>
</dbReference>
<dbReference type="OrthoDB" id="2122657at2759"/>
<dbReference type="PANTHER" id="PTHR47926">
    <property type="entry name" value="PENTATRICOPEPTIDE REPEAT-CONTAINING PROTEIN"/>
    <property type="match status" value="1"/>
</dbReference>
<evidence type="ECO:0000256" key="1">
    <source>
        <dbReference type="ARBA" id="ARBA00022737"/>
    </source>
</evidence>
<dbReference type="Proteomes" id="UP000243459">
    <property type="component" value="Chromosome 3"/>
</dbReference>
<feature type="repeat" description="PPR" evidence="2">
    <location>
        <begin position="72"/>
        <end position="106"/>
    </location>
</feature>
<dbReference type="Pfam" id="PF20431">
    <property type="entry name" value="E_motif"/>
    <property type="match status" value="1"/>
</dbReference>
<name>A0A5P1FBG2_ASPOF</name>
<dbReference type="PANTHER" id="PTHR47926:SF411">
    <property type="entry name" value="PENTATRICOPEPTIDE REPEAT-CONTAINING PROTEIN"/>
    <property type="match status" value="1"/>
</dbReference>
<gene>
    <name evidence="4" type="ORF">A4U43_C03F420</name>
</gene>
<dbReference type="Pfam" id="PF01535">
    <property type="entry name" value="PPR"/>
    <property type="match status" value="5"/>
</dbReference>
<dbReference type="Gramene" id="ONK73870">
    <property type="protein sequence ID" value="ONK73870"/>
    <property type="gene ID" value="A4U43_C03F420"/>
</dbReference>
<evidence type="ECO:0000313" key="4">
    <source>
        <dbReference type="EMBL" id="ONK73870.1"/>
    </source>
</evidence>
<dbReference type="InterPro" id="IPR032867">
    <property type="entry name" value="DYW_dom"/>
</dbReference>
<feature type="domain" description="DYW" evidence="3">
    <location>
        <begin position="553"/>
        <end position="646"/>
    </location>
</feature>
<dbReference type="NCBIfam" id="TIGR00756">
    <property type="entry name" value="PPR"/>
    <property type="match status" value="4"/>
</dbReference>
<protein>
    <recommendedName>
        <fullName evidence="3">DYW domain-containing protein</fullName>
    </recommendedName>
</protein>
<dbReference type="FunFam" id="1.25.40.10:FF:001093">
    <property type="entry name" value="Pentatricopeptide repeat-containing protein At2g34400"/>
    <property type="match status" value="1"/>
</dbReference>
<evidence type="ECO:0000313" key="5">
    <source>
        <dbReference type="Proteomes" id="UP000243459"/>
    </source>
</evidence>
<dbReference type="OMA" id="MYAECGC"/>
<dbReference type="GO" id="GO:0003723">
    <property type="term" value="F:RNA binding"/>
    <property type="evidence" value="ECO:0007669"/>
    <property type="project" value="InterPro"/>
</dbReference>
<dbReference type="Pfam" id="PF14432">
    <property type="entry name" value="DYW_deaminase"/>
    <property type="match status" value="1"/>
</dbReference>
<feature type="repeat" description="PPR" evidence="2">
    <location>
        <begin position="204"/>
        <end position="234"/>
    </location>
</feature>
<evidence type="ECO:0000256" key="2">
    <source>
        <dbReference type="PROSITE-ProRule" id="PRU00708"/>
    </source>
</evidence>
<evidence type="ECO:0000259" key="3">
    <source>
        <dbReference type="Pfam" id="PF14432"/>
    </source>
</evidence>
<dbReference type="InterPro" id="IPR046848">
    <property type="entry name" value="E_motif"/>
</dbReference>
<feature type="repeat" description="PPR" evidence="2">
    <location>
        <begin position="337"/>
        <end position="371"/>
    </location>
</feature>
<feature type="repeat" description="PPR" evidence="2">
    <location>
        <begin position="235"/>
        <end position="269"/>
    </location>
</feature>
<organism evidence="4 5">
    <name type="scientific">Asparagus officinalis</name>
    <name type="common">Garden asparagus</name>
    <dbReference type="NCBI Taxonomy" id="4686"/>
    <lineage>
        <taxon>Eukaryota</taxon>
        <taxon>Viridiplantae</taxon>
        <taxon>Streptophyta</taxon>
        <taxon>Embryophyta</taxon>
        <taxon>Tracheophyta</taxon>
        <taxon>Spermatophyta</taxon>
        <taxon>Magnoliopsida</taxon>
        <taxon>Liliopsida</taxon>
        <taxon>Asparagales</taxon>
        <taxon>Asparagaceae</taxon>
        <taxon>Asparagoideae</taxon>
        <taxon>Asparagus</taxon>
    </lineage>
</organism>
<keyword evidence="5" id="KW-1185">Reference proteome</keyword>
<dbReference type="InterPro" id="IPR002885">
    <property type="entry name" value="PPR_rpt"/>
</dbReference>
<dbReference type="Gene3D" id="1.25.40.10">
    <property type="entry name" value="Tetratricopeptide repeat domain"/>
    <property type="match status" value="4"/>
</dbReference>
<dbReference type="Pfam" id="PF13041">
    <property type="entry name" value="PPR_2"/>
    <property type="match status" value="2"/>
</dbReference>
<sequence length="646" mass="71551">MAIVTHQPLQCLSLLRGCKTLSHLKQVQPFVLKSGLDADPLVAGKIILVAAITLTDGLDYAHHVLSQFPFPDAFMHNTLIRGFSESDHPNHSLLIFNQMRRHCLTPDSFSFAFLLKAAANCRTIHAGAQLHSLSIHHGLDAHLFVGTTLVSMYAECGCIASARKAFDKMPQPNVVAWNAVVTACFRSNDIKGGEDLFAVMPWRNQTSWNLMLAGYTKAGELESARRLFYEMPQHDPVSWSTMIVGFASNGHFDDACSFFRDLLREGLKPNEVSLTGILSACAQSGAFENGKILHGHIMKAGFSSIVAVTNALLDMYSRCGSIEMADQVFIQEMGKKNIISWTSMIAAFAMYGYGEEAIKLFSDMEEFGTKPDWITFISILYACSHAGLVDKGREFFHIMTHTYRLSPSIEHYGCMVDLYGRAGLLDEAYEFATRMPIEPNAIIWRTLLGACSIHGNVKLAELVKQRLSELDPNDAGDYVLLSNIYAVAGKWKDVAEVRGSMSKQSIKKDPGWSSIEVDKAVYKFVAGGDGSSRIGVEANKKLVEIMEKLKDEGYMPGVGSVLHDIEDEEKEGAIVRHSEKLAVAFGIARTGGVGKTIRIVKNLRVCRDCHVVMKMISKVYGREIIVRDRSRFHSFRAGSCSCGDYW</sequence>
<dbReference type="InterPro" id="IPR011990">
    <property type="entry name" value="TPR-like_helical_dom_sf"/>
</dbReference>
<dbReference type="PROSITE" id="PS51375">
    <property type="entry name" value="PPR"/>
    <property type="match status" value="4"/>
</dbReference>
<accession>A0A5P1FBG2</accession>
<reference evidence="5" key="1">
    <citation type="journal article" date="2017" name="Nat. Commun.">
        <title>The asparagus genome sheds light on the origin and evolution of a young Y chromosome.</title>
        <authorList>
            <person name="Harkess A."/>
            <person name="Zhou J."/>
            <person name="Xu C."/>
            <person name="Bowers J.E."/>
            <person name="Van der Hulst R."/>
            <person name="Ayyampalayam S."/>
            <person name="Mercati F."/>
            <person name="Riccardi P."/>
            <person name="McKain M.R."/>
            <person name="Kakrana A."/>
            <person name="Tang H."/>
            <person name="Ray J."/>
            <person name="Groenendijk J."/>
            <person name="Arikit S."/>
            <person name="Mathioni S.M."/>
            <person name="Nakano M."/>
            <person name="Shan H."/>
            <person name="Telgmann-Rauber A."/>
            <person name="Kanno A."/>
            <person name="Yue Z."/>
            <person name="Chen H."/>
            <person name="Li W."/>
            <person name="Chen Y."/>
            <person name="Xu X."/>
            <person name="Zhang Y."/>
            <person name="Luo S."/>
            <person name="Chen H."/>
            <person name="Gao J."/>
            <person name="Mao Z."/>
            <person name="Pires J.C."/>
            <person name="Luo M."/>
            <person name="Kudrna D."/>
            <person name="Wing R.A."/>
            <person name="Meyers B.C."/>
            <person name="Yi K."/>
            <person name="Kong H."/>
            <person name="Lavrijsen P."/>
            <person name="Sunseri F."/>
            <person name="Falavigna A."/>
            <person name="Ye Y."/>
            <person name="Leebens-Mack J.H."/>
            <person name="Chen G."/>
        </authorList>
    </citation>
    <scope>NUCLEOTIDE SEQUENCE [LARGE SCALE GENOMIC DNA]</scope>
    <source>
        <strain evidence="5">cv. DH0086</strain>
    </source>
</reference>
<dbReference type="EMBL" id="CM007383">
    <property type="protein sequence ID" value="ONK73870.1"/>
    <property type="molecule type" value="Genomic_DNA"/>
</dbReference>
<dbReference type="GO" id="GO:0008270">
    <property type="term" value="F:zinc ion binding"/>
    <property type="evidence" value="ECO:0007669"/>
    <property type="project" value="InterPro"/>
</dbReference>
<proteinExistence type="predicted"/>
<dbReference type="InterPro" id="IPR046960">
    <property type="entry name" value="PPR_At4g14850-like_plant"/>
</dbReference>
<keyword evidence="1" id="KW-0677">Repeat</keyword>
<dbReference type="AlphaFoldDB" id="A0A5P1FBG2"/>
<dbReference type="GO" id="GO:0009451">
    <property type="term" value="P:RNA modification"/>
    <property type="evidence" value="ECO:0007669"/>
    <property type="project" value="InterPro"/>
</dbReference>